<name>A0A919PY18_9ACTN</name>
<dbReference type="AlphaFoldDB" id="A0A919PY18"/>
<sequence>MSAWAAPASLMSGPRRCAGKLFISVTTADHHVPAVLTKLGRAVAGQAEELNLA</sequence>
<gene>
    <name evidence="1" type="ORF">Dsi01nite_087640</name>
</gene>
<accession>A0A919PY18</accession>
<dbReference type="Proteomes" id="UP000660611">
    <property type="component" value="Unassembled WGS sequence"/>
</dbReference>
<dbReference type="EMBL" id="BONQ01000138">
    <property type="protein sequence ID" value="GIG50723.1"/>
    <property type="molecule type" value="Genomic_DNA"/>
</dbReference>
<reference evidence="1" key="1">
    <citation type="submission" date="2021-01" db="EMBL/GenBank/DDBJ databases">
        <title>Whole genome shotgun sequence of Dactylosporangium siamense NBRC 106093.</title>
        <authorList>
            <person name="Komaki H."/>
            <person name="Tamura T."/>
        </authorList>
    </citation>
    <scope>NUCLEOTIDE SEQUENCE</scope>
    <source>
        <strain evidence="1">NBRC 106093</strain>
    </source>
</reference>
<comment type="caution">
    <text evidence="1">The sequence shown here is derived from an EMBL/GenBank/DDBJ whole genome shotgun (WGS) entry which is preliminary data.</text>
</comment>
<evidence type="ECO:0000313" key="2">
    <source>
        <dbReference type="Proteomes" id="UP000660611"/>
    </source>
</evidence>
<organism evidence="1 2">
    <name type="scientific">Dactylosporangium siamense</name>
    <dbReference type="NCBI Taxonomy" id="685454"/>
    <lineage>
        <taxon>Bacteria</taxon>
        <taxon>Bacillati</taxon>
        <taxon>Actinomycetota</taxon>
        <taxon>Actinomycetes</taxon>
        <taxon>Micromonosporales</taxon>
        <taxon>Micromonosporaceae</taxon>
        <taxon>Dactylosporangium</taxon>
    </lineage>
</organism>
<proteinExistence type="predicted"/>
<keyword evidence="2" id="KW-1185">Reference proteome</keyword>
<evidence type="ECO:0000313" key="1">
    <source>
        <dbReference type="EMBL" id="GIG50723.1"/>
    </source>
</evidence>
<protein>
    <submittedName>
        <fullName evidence="1">Uncharacterized protein</fullName>
    </submittedName>
</protein>